<evidence type="ECO:0000256" key="8">
    <source>
        <dbReference type="PIRNR" id="PIRNR027081"/>
    </source>
</evidence>
<evidence type="ECO:0000256" key="6">
    <source>
        <dbReference type="ARBA" id="ARBA00022759"/>
    </source>
</evidence>
<dbReference type="GO" id="GO:0004519">
    <property type="term" value="F:endonuclease activity"/>
    <property type="evidence" value="ECO:0007669"/>
    <property type="project" value="UniProtKB-KW"/>
</dbReference>
<feature type="region of interest" description="Disordered" evidence="9">
    <location>
        <begin position="34"/>
        <end position="70"/>
    </location>
</feature>
<dbReference type="PANTHER" id="PTHR13348:SF0">
    <property type="entry name" value="RIBONUCLEASE P PROTEIN SUBUNIT P29"/>
    <property type="match status" value="1"/>
</dbReference>
<reference evidence="10 11" key="1">
    <citation type="journal article" date="2018" name="Mol. Ecol.">
        <title>The obligate alkalophilic soda-lake fungus Sodiomyces alkalinus has shifted to a protein diet.</title>
        <authorList>
            <person name="Grum-Grzhimaylo A.A."/>
            <person name="Falkoski D.L."/>
            <person name="van den Heuvel J."/>
            <person name="Valero-Jimenez C.A."/>
            <person name="Min B."/>
            <person name="Choi I.G."/>
            <person name="Lipzen A."/>
            <person name="Daum C.G."/>
            <person name="Aanen D.K."/>
            <person name="Tsang A."/>
            <person name="Henrissat B."/>
            <person name="Bilanenko E.N."/>
            <person name="de Vries R.P."/>
            <person name="van Kan J.A.L."/>
            <person name="Grigoriev I.V."/>
            <person name="Debets A.J.M."/>
        </authorList>
    </citation>
    <scope>NUCLEOTIDE SEQUENCE [LARGE SCALE GENOMIC DNA]</scope>
    <source>
        <strain evidence="10 11">F11</strain>
    </source>
</reference>
<dbReference type="SMART" id="SM00538">
    <property type="entry name" value="POP4"/>
    <property type="match status" value="1"/>
</dbReference>
<dbReference type="InterPro" id="IPR023534">
    <property type="entry name" value="Rof/RNase_P-like"/>
</dbReference>
<dbReference type="GO" id="GO:0033204">
    <property type="term" value="F:ribonuclease P RNA binding"/>
    <property type="evidence" value="ECO:0007669"/>
    <property type="project" value="InterPro"/>
</dbReference>
<evidence type="ECO:0000256" key="2">
    <source>
        <dbReference type="ARBA" id="ARBA00006181"/>
    </source>
</evidence>
<dbReference type="InterPro" id="IPR023538">
    <property type="entry name" value="RNP1"/>
</dbReference>
<sequence length="257" mass="29020">MAQPPSTTKSLLARAHSPDSASRIFDDKIQYRSFYLRPSSPPPPDAREARRKARRDRALTRSKQKPAPLSARARRRLGLYDLPRDRQRYALYEPLLGLWQGYVRELLGNELYTGGQAAAAKLSAGEMHGAEVEVVRSSCPSRVGIRGIVVKDARFVFEIVTPRDRVKVVPKEGTMFRVEVLLEDPPELRGEGQNQGQQGREGQEQKMPESAVPGDDATTTRTSRPRKFVFEILGDQFLHRGADRANKKFKTHFLKNV</sequence>
<keyword evidence="6" id="KW-0255">Endonuclease</keyword>
<organism evidence="10 11">
    <name type="scientific">Sodiomyces alkalinus (strain CBS 110278 / VKM F-3762 / F11)</name>
    <name type="common">Alkaliphilic filamentous fungus</name>
    <dbReference type="NCBI Taxonomy" id="1314773"/>
    <lineage>
        <taxon>Eukaryota</taxon>
        <taxon>Fungi</taxon>
        <taxon>Dikarya</taxon>
        <taxon>Ascomycota</taxon>
        <taxon>Pezizomycotina</taxon>
        <taxon>Sordariomycetes</taxon>
        <taxon>Hypocreomycetidae</taxon>
        <taxon>Glomerellales</taxon>
        <taxon>Plectosphaerellaceae</taxon>
        <taxon>Sodiomyces</taxon>
    </lineage>
</organism>
<dbReference type="GO" id="GO:0016787">
    <property type="term" value="F:hydrolase activity"/>
    <property type="evidence" value="ECO:0007669"/>
    <property type="project" value="UniProtKB-KW"/>
</dbReference>
<keyword evidence="11" id="KW-1185">Reference proteome</keyword>
<evidence type="ECO:0000313" key="11">
    <source>
        <dbReference type="Proteomes" id="UP000272025"/>
    </source>
</evidence>
<feature type="region of interest" description="Disordered" evidence="9">
    <location>
        <begin position="186"/>
        <end position="223"/>
    </location>
</feature>
<dbReference type="Proteomes" id="UP000272025">
    <property type="component" value="Unassembled WGS sequence"/>
</dbReference>
<dbReference type="InterPro" id="IPR036980">
    <property type="entry name" value="RNase_P/MRP_Rpp29_sf"/>
</dbReference>
<proteinExistence type="inferred from homology"/>
<evidence type="ECO:0000256" key="7">
    <source>
        <dbReference type="ARBA" id="ARBA00022801"/>
    </source>
</evidence>
<keyword evidence="5" id="KW-0540">Nuclease</keyword>
<evidence type="ECO:0000256" key="1">
    <source>
        <dbReference type="ARBA" id="ARBA00004123"/>
    </source>
</evidence>
<dbReference type="SUPFAM" id="SSF101744">
    <property type="entry name" value="Rof/RNase P subunit-like"/>
    <property type="match status" value="1"/>
</dbReference>
<dbReference type="GO" id="GO:0030677">
    <property type="term" value="C:ribonuclease P complex"/>
    <property type="evidence" value="ECO:0007669"/>
    <property type="project" value="InterPro"/>
</dbReference>
<dbReference type="AlphaFoldDB" id="A0A3N2Q5B4"/>
<protein>
    <recommendedName>
        <fullName evidence="8">Ribonuclease P protein subunit</fullName>
    </recommendedName>
</protein>
<name>A0A3N2Q5B4_SODAK</name>
<comment type="subcellular location">
    <subcellularLocation>
        <location evidence="1">Nucleus</location>
    </subcellularLocation>
</comment>
<keyword evidence="4 8" id="KW-0819">tRNA processing</keyword>
<feature type="compositionally biased region" description="Basic residues" evidence="9">
    <location>
        <begin position="49"/>
        <end position="64"/>
    </location>
</feature>
<dbReference type="GO" id="GO:0001682">
    <property type="term" value="P:tRNA 5'-leader removal"/>
    <property type="evidence" value="ECO:0007669"/>
    <property type="project" value="InterPro"/>
</dbReference>
<comment type="similarity">
    <text evidence="2">Belongs to the eukaryotic/archaeal RNase P protein component 1 family.</text>
</comment>
<dbReference type="RefSeq" id="XP_028469693.1">
    <property type="nucleotide sequence ID" value="XM_028607384.1"/>
</dbReference>
<dbReference type="Pfam" id="PF01868">
    <property type="entry name" value="RNase_P-MRP_p29"/>
    <property type="match status" value="1"/>
</dbReference>
<dbReference type="OrthoDB" id="124041at2759"/>
<dbReference type="PANTHER" id="PTHR13348">
    <property type="entry name" value="RIBONUCLEASE P SUBUNIT P29"/>
    <property type="match status" value="1"/>
</dbReference>
<dbReference type="GO" id="GO:0000172">
    <property type="term" value="C:ribonuclease MRP complex"/>
    <property type="evidence" value="ECO:0007669"/>
    <property type="project" value="InterPro"/>
</dbReference>
<dbReference type="PIRSF" id="PIRSF027081">
    <property type="entry name" value="RNase_P/MRP_p29_subunit"/>
    <property type="match status" value="1"/>
</dbReference>
<evidence type="ECO:0000256" key="3">
    <source>
        <dbReference type="ARBA" id="ARBA00022490"/>
    </source>
</evidence>
<evidence type="ECO:0000256" key="5">
    <source>
        <dbReference type="ARBA" id="ARBA00022722"/>
    </source>
</evidence>
<keyword evidence="8" id="KW-0539">Nucleus</keyword>
<dbReference type="GO" id="GO:0006364">
    <property type="term" value="P:rRNA processing"/>
    <property type="evidence" value="ECO:0007669"/>
    <property type="project" value="TreeGrafter"/>
</dbReference>
<dbReference type="EMBL" id="ML119051">
    <property type="protein sequence ID" value="ROT41887.1"/>
    <property type="molecule type" value="Genomic_DNA"/>
</dbReference>
<dbReference type="InterPro" id="IPR002730">
    <property type="entry name" value="Rpp29/RNP1"/>
</dbReference>
<evidence type="ECO:0000313" key="10">
    <source>
        <dbReference type="EMBL" id="ROT41887.1"/>
    </source>
</evidence>
<dbReference type="GeneID" id="39575862"/>
<keyword evidence="3" id="KW-0963">Cytoplasm</keyword>
<dbReference type="STRING" id="1314773.A0A3N2Q5B4"/>
<dbReference type="GO" id="GO:0005634">
    <property type="term" value="C:nucleus"/>
    <property type="evidence" value="ECO:0007669"/>
    <property type="project" value="UniProtKB-SubCell"/>
</dbReference>
<keyword evidence="7" id="KW-0378">Hydrolase</keyword>
<accession>A0A3N2Q5B4</accession>
<dbReference type="Gene3D" id="2.30.30.210">
    <property type="entry name" value="Ribonuclease P/MRP, subunit p29"/>
    <property type="match status" value="1"/>
</dbReference>
<dbReference type="HAMAP" id="MF_00754">
    <property type="entry name" value="RNase_P_1"/>
    <property type="match status" value="1"/>
</dbReference>
<evidence type="ECO:0000256" key="4">
    <source>
        <dbReference type="ARBA" id="ARBA00022694"/>
    </source>
</evidence>
<gene>
    <name evidence="10" type="ORF">SODALDRAFT_2436</name>
</gene>
<dbReference type="InterPro" id="IPR016848">
    <property type="entry name" value="RNase_P/MRP_Rpp29-subunit"/>
</dbReference>
<feature type="compositionally biased region" description="Low complexity" evidence="9">
    <location>
        <begin position="191"/>
        <end position="200"/>
    </location>
</feature>
<evidence type="ECO:0000256" key="9">
    <source>
        <dbReference type="SAM" id="MobiDB-lite"/>
    </source>
</evidence>